<accession>A0A645FWC3</accession>
<name>A0A645FWC3_9ZZZZ</name>
<dbReference type="EMBL" id="VSSQ01063248">
    <property type="protein sequence ID" value="MPN16314.1"/>
    <property type="molecule type" value="Genomic_DNA"/>
</dbReference>
<evidence type="ECO:0000256" key="1">
    <source>
        <dbReference type="SAM" id="MobiDB-lite"/>
    </source>
</evidence>
<comment type="caution">
    <text evidence="2">The sequence shown here is derived from an EMBL/GenBank/DDBJ whole genome shotgun (WGS) entry which is preliminary data.</text>
</comment>
<sequence>MIGACQQFDERDVNHHAAGKPERDGKHPGVGPTGEKRRSRPRRRGQSGQRGQEKRTRYRSIEQVHVIPPSGTSVLFFFHQFPVQRFLRRFEIFPVDDELHIDLPHTLV</sequence>
<gene>
    <name evidence="2" type="ORF">SDC9_163653</name>
</gene>
<dbReference type="AlphaFoldDB" id="A0A645FWC3"/>
<reference evidence="2" key="1">
    <citation type="submission" date="2019-08" db="EMBL/GenBank/DDBJ databases">
        <authorList>
            <person name="Kucharzyk K."/>
            <person name="Murdoch R.W."/>
            <person name="Higgins S."/>
            <person name="Loffler F."/>
        </authorList>
    </citation>
    <scope>NUCLEOTIDE SEQUENCE</scope>
</reference>
<evidence type="ECO:0000313" key="2">
    <source>
        <dbReference type="EMBL" id="MPN16314.1"/>
    </source>
</evidence>
<organism evidence="2">
    <name type="scientific">bioreactor metagenome</name>
    <dbReference type="NCBI Taxonomy" id="1076179"/>
    <lineage>
        <taxon>unclassified sequences</taxon>
        <taxon>metagenomes</taxon>
        <taxon>ecological metagenomes</taxon>
    </lineage>
</organism>
<protein>
    <submittedName>
        <fullName evidence="2">Uncharacterized protein</fullName>
    </submittedName>
</protein>
<feature type="compositionally biased region" description="Basic and acidic residues" evidence="1">
    <location>
        <begin position="51"/>
        <end position="60"/>
    </location>
</feature>
<feature type="compositionally biased region" description="Basic and acidic residues" evidence="1">
    <location>
        <begin position="8"/>
        <end position="27"/>
    </location>
</feature>
<feature type="region of interest" description="Disordered" evidence="1">
    <location>
        <begin position="1"/>
        <end position="60"/>
    </location>
</feature>
<proteinExistence type="predicted"/>